<dbReference type="AlphaFoldDB" id="A0A9P7CJA0"/>
<dbReference type="GO" id="GO:0000026">
    <property type="term" value="F:alpha-1,2-mannosyltransferase activity"/>
    <property type="evidence" value="ECO:0007669"/>
    <property type="project" value="TreeGrafter"/>
</dbReference>
<evidence type="ECO:0000256" key="1">
    <source>
        <dbReference type="ARBA" id="ARBA00004323"/>
    </source>
</evidence>
<protein>
    <submittedName>
        <fullName evidence="9">Uncharacterized protein</fullName>
    </submittedName>
</protein>
<proteinExistence type="inferred from homology"/>
<evidence type="ECO:0000256" key="3">
    <source>
        <dbReference type="ARBA" id="ARBA00022679"/>
    </source>
</evidence>
<evidence type="ECO:0000313" key="10">
    <source>
        <dbReference type="Proteomes" id="UP000740926"/>
    </source>
</evidence>
<evidence type="ECO:0000256" key="8">
    <source>
        <dbReference type="ARBA" id="ARBA00023136"/>
    </source>
</evidence>
<keyword evidence="4" id="KW-0812">Transmembrane</keyword>
<reference evidence="9 10" key="1">
    <citation type="journal article" date="2020" name="Microb. Genom.">
        <title>Genetic diversity of clinical and environmental Mucorales isolates obtained from an investigation of mucormycosis cases among solid organ transplant recipients.</title>
        <authorList>
            <person name="Nguyen M.H."/>
            <person name="Kaul D."/>
            <person name="Muto C."/>
            <person name="Cheng S.J."/>
            <person name="Richter R.A."/>
            <person name="Bruno V.M."/>
            <person name="Liu G."/>
            <person name="Beyhan S."/>
            <person name="Sundermann A.J."/>
            <person name="Mounaud S."/>
            <person name="Pasculle A.W."/>
            <person name="Nierman W.C."/>
            <person name="Driscoll E."/>
            <person name="Cumbie R."/>
            <person name="Clancy C.J."/>
            <person name="Dupont C.L."/>
        </authorList>
    </citation>
    <scope>NUCLEOTIDE SEQUENCE [LARGE SCALE GENOMIC DNA]</scope>
    <source>
        <strain evidence="9 10">GL24</strain>
    </source>
</reference>
<dbReference type="Gene3D" id="3.90.550.10">
    <property type="entry name" value="Spore Coat Polysaccharide Biosynthesis Protein SpsA, Chain A"/>
    <property type="match status" value="1"/>
</dbReference>
<name>A0A9P7CJA0_9FUNG</name>
<dbReference type="EMBL" id="JAANIU010002469">
    <property type="protein sequence ID" value="KAG1564706.1"/>
    <property type="molecule type" value="Genomic_DNA"/>
</dbReference>
<dbReference type="GO" id="GO:0000139">
    <property type="term" value="C:Golgi membrane"/>
    <property type="evidence" value="ECO:0007669"/>
    <property type="project" value="UniProtKB-SubCell"/>
</dbReference>
<dbReference type="InterPro" id="IPR022751">
    <property type="entry name" value="Alpha_mannosyltransferase"/>
</dbReference>
<evidence type="ECO:0000256" key="6">
    <source>
        <dbReference type="ARBA" id="ARBA00022989"/>
    </source>
</evidence>
<gene>
    <name evidence="9" type="ORF">G6F50_010763</name>
</gene>
<dbReference type="SUPFAM" id="SSF53448">
    <property type="entry name" value="Nucleotide-diphospho-sugar transferases"/>
    <property type="match status" value="1"/>
</dbReference>
<evidence type="ECO:0000256" key="2">
    <source>
        <dbReference type="ARBA" id="ARBA00009105"/>
    </source>
</evidence>
<keyword evidence="3" id="KW-0808">Transferase</keyword>
<comment type="subcellular location">
    <subcellularLocation>
        <location evidence="1">Golgi apparatus membrane</location>
        <topology evidence="1">Single-pass type II membrane protein</topology>
    </subcellularLocation>
</comment>
<accession>A0A9P7CJA0</accession>
<keyword evidence="10" id="KW-1185">Reference proteome</keyword>
<comment type="caution">
    <text evidence="9">The sequence shown here is derived from an EMBL/GenBank/DDBJ whole genome shotgun (WGS) entry which is preliminary data.</text>
</comment>
<dbReference type="Proteomes" id="UP000740926">
    <property type="component" value="Unassembled WGS sequence"/>
</dbReference>
<keyword evidence="6" id="KW-1133">Transmembrane helix</keyword>
<dbReference type="GO" id="GO:0046354">
    <property type="term" value="P:mannan biosynthetic process"/>
    <property type="evidence" value="ECO:0007669"/>
    <property type="project" value="TreeGrafter"/>
</dbReference>
<dbReference type="InterPro" id="IPR029044">
    <property type="entry name" value="Nucleotide-diphossugar_trans"/>
</dbReference>
<evidence type="ECO:0000256" key="5">
    <source>
        <dbReference type="ARBA" id="ARBA00022968"/>
    </source>
</evidence>
<sequence>MDVYRKRWQRFITSVNEESSVPNFIGKGIVLVAGNRDTFQRALTTIKLLRHMHHCNLDIEVWHLSDEKPSALMINELTALGATARDLSYSNLPRPIEHRRDADKQFQIKAAAIINSAFKEVLYLDSDNIPARDPTFLFDTPEYKKTGALFWPDFWKTHGENKIFEILQISCNDEWEQESGQMVINKEKSWLPLQLAWYMQDQYEIYFQFLNGDKDTFKYAWQALSAPYHMVETFLGMAGTMVGDRFCGHTMIQYYPSITEDYLLFVHANLLKITDKQNFIKPSPGMPNNIEHPWDLVKRSTFSHSNTWIKPEFYVSGNGQACMDFTHREGEPDAITESFDRILPELQNNYFKFGGIGGETRQ</sequence>
<keyword evidence="5" id="KW-0735">Signal-anchor</keyword>
<evidence type="ECO:0000256" key="7">
    <source>
        <dbReference type="ARBA" id="ARBA00023034"/>
    </source>
</evidence>
<comment type="similarity">
    <text evidence="2">Belongs to the MNN1/MNT family.</text>
</comment>
<organism evidence="9 10">
    <name type="scientific">Rhizopus delemar</name>
    <dbReference type="NCBI Taxonomy" id="936053"/>
    <lineage>
        <taxon>Eukaryota</taxon>
        <taxon>Fungi</taxon>
        <taxon>Fungi incertae sedis</taxon>
        <taxon>Mucoromycota</taxon>
        <taxon>Mucoromycotina</taxon>
        <taxon>Mucoromycetes</taxon>
        <taxon>Mucorales</taxon>
        <taxon>Mucorineae</taxon>
        <taxon>Rhizopodaceae</taxon>
        <taxon>Rhizopus</taxon>
    </lineage>
</organism>
<dbReference type="Pfam" id="PF11051">
    <property type="entry name" value="Mannosyl_trans3"/>
    <property type="match status" value="2"/>
</dbReference>
<evidence type="ECO:0000313" key="9">
    <source>
        <dbReference type="EMBL" id="KAG1564706.1"/>
    </source>
</evidence>
<keyword evidence="7" id="KW-0333">Golgi apparatus</keyword>
<keyword evidence="8" id="KW-0472">Membrane</keyword>
<evidence type="ECO:0000256" key="4">
    <source>
        <dbReference type="ARBA" id="ARBA00022692"/>
    </source>
</evidence>
<dbReference type="PANTHER" id="PTHR31646">
    <property type="entry name" value="ALPHA-1,2-MANNOSYLTRANSFERASE MNN2"/>
    <property type="match status" value="1"/>
</dbReference>
<dbReference type="PANTHER" id="PTHR31646:SF1">
    <property type="entry name" value="ALPHA-1,2-MANNOSYLTRANSFERASE MNN2"/>
    <property type="match status" value="1"/>
</dbReference>